<dbReference type="EMBL" id="KN837200">
    <property type="protein sequence ID" value="KIJ34423.1"/>
    <property type="molecule type" value="Genomic_DNA"/>
</dbReference>
<organism evidence="1 2">
    <name type="scientific">Sphaerobolus stellatus (strain SS14)</name>
    <dbReference type="NCBI Taxonomy" id="990650"/>
    <lineage>
        <taxon>Eukaryota</taxon>
        <taxon>Fungi</taxon>
        <taxon>Dikarya</taxon>
        <taxon>Basidiomycota</taxon>
        <taxon>Agaricomycotina</taxon>
        <taxon>Agaricomycetes</taxon>
        <taxon>Phallomycetidae</taxon>
        <taxon>Geastrales</taxon>
        <taxon>Sphaerobolaceae</taxon>
        <taxon>Sphaerobolus</taxon>
    </lineage>
</organism>
<dbReference type="AlphaFoldDB" id="A0A0C9TVU0"/>
<protein>
    <submittedName>
        <fullName evidence="1">Uncharacterized protein</fullName>
    </submittedName>
</protein>
<dbReference type="Proteomes" id="UP000054279">
    <property type="component" value="Unassembled WGS sequence"/>
</dbReference>
<sequence>MYTTERRLKLMSPVAPNSQLRNASELLVEMWASPTSQPATFQIDHVKQFMQGIVGEDSDSIIALSLAPPYYTGASDNTITVDGLLHMLRVVTLCQLRGNFSTFDIDPHIEDMYLRKTALHFRHLGIPKTKKGYFKACVDACVQDNFMREFEIYDDLHMKHKSTGDNVIYLWGSIFFSQAPPERTDAIVTLLANVLVSKFAFYRIGTSGKTCGYSLLMMSFPQDLDDNTESPSFEVFEIIRHLDIDSIARGIAENTKRGIYALNKTTHI</sequence>
<evidence type="ECO:0000313" key="2">
    <source>
        <dbReference type="Proteomes" id="UP000054279"/>
    </source>
</evidence>
<name>A0A0C9TVU0_SPHS4</name>
<keyword evidence="2" id="KW-1185">Reference proteome</keyword>
<proteinExistence type="predicted"/>
<evidence type="ECO:0000313" key="1">
    <source>
        <dbReference type="EMBL" id="KIJ34423.1"/>
    </source>
</evidence>
<dbReference type="HOGENOM" id="CLU_1038884_0_0_1"/>
<accession>A0A0C9TVU0</accession>
<reference evidence="1 2" key="1">
    <citation type="submission" date="2014-06" db="EMBL/GenBank/DDBJ databases">
        <title>Evolutionary Origins and Diversification of the Mycorrhizal Mutualists.</title>
        <authorList>
            <consortium name="DOE Joint Genome Institute"/>
            <consortium name="Mycorrhizal Genomics Consortium"/>
            <person name="Kohler A."/>
            <person name="Kuo A."/>
            <person name="Nagy L.G."/>
            <person name="Floudas D."/>
            <person name="Copeland A."/>
            <person name="Barry K.W."/>
            <person name="Cichocki N."/>
            <person name="Veneault-Fourrey C."/>
            <person name="LaButti K."/>
            <person name="Lindquist E.A."/>
            <person name="Lipzen A."/>
            <person name="Lundell T."/>
            <person name="Morin E."/>
            <person name="Murat C."/>
            <person name="Riley R."/>
            <person name="Ohm R."/>
            <person name="Sun H."/>
            <person name="Tunlid A."/>
            <person name="Henrissat B."/>
            <person name="Grigoriev I.V."/>
            <person name="Hibbett D.S."/>
            <person name="Martin F."/>
        </authorList>
    </citation>
    <scope>NUCLEOTIDE SEQUENCE [LARGE SCALE GENOMIC DNA]</scope>
    <source>
        <strain evidence="1 2">SS14</strain>
    </source>
</reference>
<gene>
    <name evidence="1" type="ORF">M422DRAFT_52032</name>
</gene>